<dbReference type="EMBL" id="AP018052">
    <property type="protein sequence ID" value="BAZ94097.1"/>
    <property type="molecule type" value="Genomic_DNA"/>
</dbReference>
<dbReference type="GO" id="GO:0050136">
    <property type="term" value="F:NADH dehydrogenase (quinone) (non-electrogenic) activity"/>
    <property type="evidence" value="ECO:0007669"/>
    <property type="project" value="UniProtKB-UniRule"/>
</dbReference>
<dbReference type="OrthoDB" id="9803286at2"/>
<dbReference type="PANTHER" id="PTHR10884:SF14">
    <property type="entry name" value="NADH DEHYDROGENASE [UBIQUINONE] IRON-SULFUR PROTEIN 3, MITOCHONDRIAL"/>
    <property type="match status" value="1"/>
</dbReference>
<dbReference type="Pfam" id="PF00329">
    <property type="entry name" value="Complex1_30kDa"/>
    <property type="match status" value="1"/>
</dbReference>
<evidence type="ECO:0000256" key="2">
    <source>
        <dbReference type="ARBA" id="ARBA00022448"/>
    </source>
</evidence>
<dbReference type="Proteomes" id="UP000218765">
    <property type="component" value="Chromosome"/>
</dbReference>
<feature type="domain" description="NADH:ubiquinone oxidoreductase 30kDa subunit" evidence="7">
    <location>
        <begin position="95"/>
        <end position="198"/>
    </location>
</feature>
<dbReference type="PANTHER" id="PTHR10884">
    <property type="entry name" value="NADH DEHYDROGENASE UBIQUINONE IRON-SULFUR PROTEIN 3"/>
    <property type="match status" value="1"/>
</dbReference>
<evidence type="ECO:0000256" key="4">
    <source>
        <dbReference type="RuleBase" id="RU003456"/>
    </source>
</evidence>
<sequence length="249" mass="28160">MAGRIETLKQQIDERFGDRLESSILDLDELTLEVAPGDLLEVCAALRDEADLRFEQLIDVCGVDYLGYGDAEWETREASGHGFSRGVDASTAGRLAFLHQELSVDTVEDSGGRRFAAVYQLLSVSKNQRLRIRCFAPDDGLPVIPSVIDIWSSANWFEREAFDLYGIIFEGHPDLRRILTDYGFIGHPFRKDFPLSGNVEVRYDAEKQRVVYEPVSIEPRVLVPKVIRTETRRRNEPPAEDSEPEAESV</sequence>
<reference evidence="8 9" key="1">
    <citation type="submission" date="2017-05" db="EMBL/GenBank/DDBJ databases">
        <title>Thiocyanate degradation by Thiohalobacter thiocyanaticus FOKN1.</title>
        <authorList>
            <person name="Oshiki M."/>
            <person name="Fukushima T."/>
            <person name="Kawano S."/>
            <person name="Nakagawa J."/>
        </authorList>
    </citation>
    <scope>NUCLEOTIDE SEQUENCE [LARGE SCALE GENOMIC DNA]</scope>
    <source>
        <strain evidence="8 9">FOKN1</strain>
    </source>
</reference>
<protein>
    <recommendedName>
        <fullName evidence="3">NADH-quinone oxidoreductase subunit C</fullName>
        <ecNumber evidence="3">7.1.1.-</ecNumber>
    </recommendedName>
    <alternativeName>
        <fullName evidence="3">NADH dehydrogenase I subunit C</fullName>
    </alternativeName>
    <alternativeName>
        <fullName evidence="3">NDH-1 subunit C</fullName>
    </alternativeName>
</protein>
<organism evidence="8 9">
    <name type="scientific">Thiohalobacter thiocyanaticus</name>
    <dbReference type="NCBI Taxonomy" id="585455"/>
    <lineage>
        <taxon>Bacteria</taxon>
        <taxon>Pseudomonadati</taxon>
        <taxon>Pseudomonadota</taxon>
        <taxon>Gammaproteobacteria</taxon>
        <taxon>Thiohalobacterales</taxon>
        <taxon>Thiohalobacteraceae</taxon>
        <taxon>Thiohalobacter</taxon>
    </lineage>
</organism>
<feature type="region of interest" description="Disordered" evidence="6">
    <location>
        <begin position="230"/>
        <end position="249"/>
    </location>
</feature>
<accession>A0A1Z4VR38</accession>
<proteinExistence type="inferred from homology"/>
<evidence type="ECO:0000313" key="9">
    <source>
        <dbReference type="Proteomes" id="UP000218765"/>
    </source>
</evidence>
<dbReference type="SUPFAM" id="SSF143243">
    <property type="entry name" value="Nqo5-like"/>
    <property type="match status" value="1"/>
</dbReference>
<dbReference type="PROSITE" id="PS00542">
    <property type="entry name" value="COMPLEX1_30K"/>
    <property type="match status" value="1"/>
</dbReference>
<evidence type="ECO:0000256" key="1">
    <source>
        <dbReference type="ARBA" id="ARBA00007569"/>
    </source>
</evidence>
<evidence type="ECO:0000259" key="7">
    <source>
        <dbReference type="Pfam" id="PF00329"/>
    </source>
</evidence>
<dbReference type="InterPro" id="IPR037232">
    <property type="entry name" value="NADH_quin_OxRdtase_su_C/D-like"/>
</dbReference>
<comment type="similarity">
    <text evidence="1 3 4">Belongs to the complex I 30 kDa subunit family.</text>
</comment>
<dbReference type="HAMAP" id="MF_01357">
    <property type="entry name" value="NDH1_NuoC"/>
    <property type="match status" value="1"/>
</dbReference>
<keyword evidence="3" id="KW-0472">Membrane</keyword>
<dbReference type="NCBIfam" id="NF004730">
    <property type="entry name" value="PRK06074.1-1"/>
    <property type="match status" value="1"/>
</dbReference>
<dbReference type="Gene3D" id="3.30.460.80">
    <property type="entry name" value="NADH:ubiquinone oxidoreductase, 30kDa subunit"/>
    <property type="match status" value="1"/>
</dbReference>
<dbReference type="AlphaFoldDB" id="A0A1Z4VR38"/>
<keyword evidence="3" id="KW-0830">Ubiquinone</keyword>
<keyword evidence="2 3" id="KW-0813">Transport</keyword>
<keyword evidence="9" id="KW-1185">Reference proteome</keyword>
<keyword evidence="3 4" id="KW-1278">Translocase</keyword>
<dbReference type="GO" id="GO:0005886">
    <property type="term" value="C:plasma membrane"/>
    <property type="evidence" value="ECO:0007669"/>
    <property type="project" value="UniProtKB-SubCell"/>
</dbReference>
<evidence type="ECO:0000256" key="3">
    <source>
        <dbReference type="HAMAP-Rule" id="MF_01357"/>
    </source>
</evidence>
<comment type="subunit">
    <text evidence="3">NDH-1 is composed of 14 different subunits. Subunits NuoB, C, D, E, F, and G constitute the peripheral sector of the complex.</text>
</comment>
<dbReference type="RefSeq" id="WP_096366221.1">
    <property type="nucleotide sequence ID" value="NZ_AP018052.1"/>
</dbReference>
<comment type="function">
    <text evidence="3">NDH-1 shuttles electrons from NADH, via FMN and iron-sulfur (Fe-S) centers, to quinones in the respiratory chain. The immediate electron acceptor for the enzyme in this species is believed to be ubiquinone. Couples the redox reaction to proton translocation (for every two electrons transferred, four hydrogen ions are translocated across the cytoplasmic membrane), and thus conserves the redox energy in a proton gradient.</text>
</comment>
<keyword evidence="3 5" id="KW-0874">Quinone</keyword>
<dbReference type="EC" id="7.1.1.-" evidence="3"/>
<evidence type="ECO:0000256" key="5">
    <source>
        <dbReference type="RuleBase" id="RU003582"/>
    </source>
</evidence>
<evidence type="ECO:0000313" key="8">
    <source>
        <dbReference type="EMBL" id="BAZ94097.1"/>
    </source>
</evidence>
<dbReference type="GO" id="GO:0048038">
    <property type="term" value="F:quinone binding"/>
    <property type="evidence" value="ECO:0007669"/>
    <property type="project" value="UniProtKB-KW"/>
</dbReference>
<name>A0A1Z4VR38_9GAMM</name>
<dbReference type="InterPro" id="IPR010218">
    <property type="entry name" value="NADH_DH_suC"/>
</dbReference>
<dbReference type="InterPro" id="IPR001268">
    <property type="entry name" value="NADH_UbQ_OxRdtase_30kDa_su"/>
</dbReference>
<dbReference type="KEGG" id="ttc:FOKN1_1710"/>
<keyword evidence="3 4" id="KW-0520">NAD</keyword>
<comment type="subcellular location">
    <subcellularLocation>
        <location evidence="3">Cell membrane</location>
        <topology evidence="3">Peripheral membrane protein</topology>
        <orientation evidence="3">Cytoplasmic side</orientation>
    </subcellularLocation>
</comment>
<gene>
    <name evidence="3" type="primary">nuoC</name>
    <name evidence="8" type="ORF">FOKN1_1710</name>
</gene>
<evidence type="ECO:0000256" key="6">
    <source>
        <dbReference type="SAM" id="MobiDB-lite"/>
    </source>
</evidence>
<dbReference type="InterPro" id="IPR020396">
    <property type="entry name" value="NADH_UbQ_OxRdtase_CS"/>
</dbReference>
<dbReference type="GO" id="GO:0008137">
    <property type="term" value="F:NADH dehydrogenase (ubiquinone) activity"/>
    <property type="evidence" value="ECO:0007669"/>
    <property type="project" value="InterPro"/>
</dbReference>
<feature type="compositionally biased region" description="Acidic residues" evidence="6">
    <location>
        <begin position="238"/>
        <end position="249"/>
    </location>
</feature>
<comment type="catalytic activity">
    <reaction evidence="3 5">
        <text>a quinone + NADH + 5 H(+)(in) = a quinol + NAD(+) + 4 H(+)(out)</text>
        <dbReference type="Rhea" id="RHEA:57888"/>
        <dbReference type="ChEBI" id="CHEBI:15378"/>
        <dbReference type="ChEBI" id="CHEBI:24646"/>
        <dbReference type="ChEBI" id="CHEBI:57540"/>
        <dbReference type="ChEBI" id="CHEBI:57945"/>
        <dbReference type="ChEBI" id="CHEBI:132124"/>
    </reaction>
</comment>
<keyword evidence="3" id="KW-1003">Cell membrane</keyword>